<dbReference type="KEGG" id="rei:IE4771_PD00522"/>
<feature type="transmembrane region" description="Helical" evidence="7">
    <location>
        <begin position="147"/>
        <end position="169"/>
    </location>
</feature>
<feature type="transmembrane region" description="Helical" evidence="7">
    <location>
        <begin position="21"/>
        <end position="43"/>
    </location>
</feature>
<organism evidence="8 9">
    <name type="scientific">Rhizobium etli bv. mimosae str. IE4771</name>
    <dbReference type="NCBI Taxonomy" id="1432050"/>
    <lineage>
        <taxon>Bacteria</taxon>
        <taxon>Pseudomonadati</taxon>
        <taxon>Pseudomonadota</taxon>
        <taxon>Alphaproteobacteria</taxon>
        <taxon>Hyphomicrobiales</taxon>
        <taxon>Rhizobiaceae</taxon>
        <taxon>Rhizobium/Agrobacterium group</taxon>
        <taxon>Rhizobium</taxon>
    </lineage>
</organism>
<evidence type="ECO:0000256" key="1">
    <source>
        <dbReference type="ARBA" id="ARBA00004429"/>
    </source>
</evidence>
<feature type="transmembrane region" description="Helical" evidence="7">
    <location>
        <begin position="176"/>
        <end position="199"/>
    </location>
</feature>
<dbReference type="OrthoDB" id="7718525at2"/>
<feature type="transmembrane region" description="Helical" evidence="7">
    <location>
        <begin position="249"/>
        <end position="271"/>
    </location>
</feature>
<protein>
    <submittedName>
        <fullName evidence="8">Multi antimicrobial extrusion MatE family protein</fullName>
    </submittedName>
</protein>
<keyword evidence="5 7" id="KW-1133">Transmembrane helix</keyword>
<accession>A0A060IHN4</accession>
<dbReference type="EMBL" id="CP006990">
    <property type="protein sequence ID" value="AIC31076.1"/>
    <property type="molecule type" value="Genomic_DNA"/>
</dbReference>
<feature type="transmembrane region" description="Helical" evidence="7">
    <location>
        <begin position="326"/>
        <end position="348"/>
    </location>
</feature>
<dbReference type="GO" id="GO:0042910">
    <property type="term" value="F:xenobiotic transmembrane transporter activity"/>
    <property type="evidence" value="ECO:0007669"/>
    <property type="project" value="InterPro"/>
</dbReference>
<evidence type="ECO:0000256" key="5">
    <source>
        <dbReference type="ARBA" id="ARBA00022989"/>
    </source>
</evidence>
<feature type="transmembrane region" description="Helical" evidence="7">
    <location>
        <begin position="424"/>
        <end position="447"/>
    </location>
</feature>
<gene>
    <name evidence="8" type="ORF">IE4771_PD00522</name>
</gene>
<feature type="transmembrane region" description="Helical" evidence="7">
    <location>
        <begin position="398"/>
        <end position="418"/>
    </location>
</feature>
<dbReference type="InterPro" id="IPR002528">
    <property type="entry name" value="MATE_fam"/>
</dbReference>
<dbReference type="NCBIfam" id="TIGR00797">
    <property type="entry name" value="matE"/>
    <property type="match status" value="1"/>
</dbReference>
<keyword evidence="3" id="KW-1003">Cell membrane</keyword>
<dbReference type="PANTHER" id="PTHR43549:SF3">
    <property type="entry name" value="MULTIDRUG RESISTANCE PROTEIN YPNP-RELATED"/>
    <property type="match status" value="1"/>
</dbReference>
<dbReference type="GO" id="GO:0005886">
    <property type="term" value="C:plasma membrane"/>
    <property type="evidence" value="ECO:0007669"/>
    <property type="project" value="UniProtKB-SubCell"/>
</dbReference>
<dbReference type="HOGENOM" id="CLU_012893_0_1_5"/>
<comment type="subcellular location">
    <subcellularLocation>
        <location evidence="1">Cell inner membrane</location>
        <topology evidence="1">Multi-pass membrane protein</topology>
    </subcellularLocation>
</comment>
<evidence type="ECO:0000256" key="4">
    <source>
        <dbReference type="ARBA" id="ARBA00022692"/>
    </source>
</evidence>
<keyword evidence="8" id="KW-0614">Plasmid</keyword>
<dbReference type="InterPro" id="IPR052031">
    <property type="entry name" value="Membrane_Transporter-Flippase"/>
</dbReference>
<feature type="transmembrane region" description="Helical" evidence="7">
    <location>
        <begin position="283"/>
        <end position="305"/>
    </location>
</feature>
<dbReference type="PIRSF" id="PIRSF006603">
    <property type="entry name" value="DinF"/>
    <property type="match status" value="1"/>
</dbReference>
<feature type="transmembrane region" description="Helical" evidence="7">
    <location>
        <begin position="360"/>
        <end position="382"/>
    </location>
</feature>
<keyword evidence="4 7" id="KW-0812">Transmembrane</keyword>
<keyword evidence="6 7" id="KW-0472">Membrane</keyword>
<dbReference type="Pfam" id="PF01554">
    <property type="entry name" value="MatE"/>
    <property type="match status" value="2"/>
</dbReference>
<reference evidence="8 9" key="1">
    <citation type="submission" date="2013-12" db="EMBL/GenBank/DDBJ databases">
        <title>Complete genome sequence of Rhizobium etli bv. mimosae IE4771.</title>
        <authorList>
            <person name="Bustos P."/>
            <person name="Santamaria R.I."/>
            <person name="Lozano L."/>
            <person name="Ormeno-Orrillo E."/>
            <person name="Rogel M.A."/>
            <person name="Romero D."/>
            <person name="Cevallos M.A."/>
            <person name="Martinez-Romero E."/>
            <person name="Gonzalez V."/>
        </authorList>
    </citation>
    <scope>NUCLEOTIDE SEQUENCE [LARGE SCALE GENOMIC DNA]</scope>
    <source>
        <strain evidence="8 9">IE4771</strain>
        <plasmid evidence="9">Plasmid pRetIE4771d</plasmid>
    </source>
</reference>
<keyword evidence="2" id="KW-0813">Transport</keyword>
<evidence type="ECO:0000313" key="9">
    <source>
        <dbReference type="Proteomes" id="UP000027180"/>
    </source>
</evidence>
<proteinExistence type="predicted"/>
<dbReference type="InterPro" id="IPR048279">
    <property type="entry name" value="MdtK-like"/>
</dbReference>
<sequence>MNDMSEMSGSLRKRRLAPEDLASPQLFRLLLRLGLPAMFGLSINAAHHTINMVFVGMIGEDQIAAIMIVLPILMLVAAFGEGIGVGVATEVGRALGAGNRSRASTLASVSLAAGIAFGAASAIAIVAFPSVLLFGATSAIEPLAQHYLLIIAVSIPLTMAQIILDFLAIAEGNARFSMWTLVACFALNIILDPIMIFGFGLGLQGVAMATILSQLVALSIYGAYHARRLGTIRLTFSWRFADVRHLKPVLAVGAPTTLTSLATAGAIALMLSVAGTYHGEDGIAGVGIALRLLAVGALPVIGISLGAQSILSFAWGREDISRVLAAARMLSVVTSAVGGVYGLTAIIFSERLAALFTDEASVLSIAGQAIIATHLPFLLFGLRQTVLILFQAQGRPKAALAVGLAQNGYLLFPLLALLPPFFGFSGLLAAMFLASALTGLLSCFCLARSLAALRQRAADDLTALRPYPSFCP</sequence>
<dbReference type="AlphaFoldDB" id="A0A060IHN4"/>
<feature type="transmembrane region" description="Helical" evidence="7">
    <location>
        <begin position="205"/>
        <end position="224"/>
    </location>
</feature>
<feature type="transmembrane region" description="Helical" evidence="7">
    <location>
        <begin position="63"/>
        <end position="88"/>
    </location>
</feature>
<evidence type="ECO:0000256" key="2">
    <source>
        <dbReference type="ARBA" id="ARBA00022448"/>
    </source>
</evidence>
<dbReference type="PANTHER" id="PTHR43549">
    <property type="entry name" value="MULTIDRUG RESISTANCE PROTEIN YPNP-RELATED"/>
    <property type="match status" value="1"/>
</dbReference>
<name>A0A060IHN4_RHIET</name>
<dbReference type="RefSeq" id="WP_040142144.1">
    <property type="nucleotide sequence ID" value="NZ_CP006990.1"/>
</dbReference>
<evidence type="ECO:0000313" key="8">
    <source>
        <dbReference type="EMBL" id="AIC31076.1"/>
    </source>
</evidence>
<evidence type="ECO:0000256" key="7">
    <source>
        <dbReference type="SAM" id="Phobius"/>
    </source>
</evidence>
<geneLocation type="plasmid" evidence="8 9">
    <name>pRetIE4771d</name>
</geneLocation>
<evidence type="ECO:0000256" key="3">
    <source>
        <dbReference type="ARBA" id="ARBA00022475"/>
    </source>
</evidence>
<feature type="transmembrane region" description="Helical" evidence="7">
    <location>
        <begin position="109"/>
        <end position="135"/>
    </location>
</feature>
<dbReference type="GO" id="GO:0015297">
    <property type="term" value="F:antiporter activity"/>
    <property type="evidence" value="ECO:0007669"/>
    <property type="project" value="InterPro"/>
</dbReference>
<dbReference type="Proteomes" id="UP000027180">
    <property type="component" value="Plasmid pRetIE4771d"/>
</dbReference>
<evidence type="ECO:0000256" key="6">
    <source>
        <dbReference type="ARBA" id="ARBA00023136"/>
    </source>
</evidence>